<dbReference type="EMBL" id="FNPG01000012">
    <property type="protein sequence ID" value="SDY27102.1"/>
    <property type="molecule type" value="Genomic_DNA"/>
</dbReference>
<dbReference type="RefSeq" id="WP_074716989.1">
    <property type="nucleotide sequence ID" value="NZ_FNPG01000012.1"/>
</dbReference>
<reference evidence="2 3" key="1">
    <citation type="submission" date="2016-10" db="EMBL/GenBank/DDBJ databases">
        <authorList>
            <person name="de Groot N.N."/>
        </authorList>
    </citation>
    <scope>NUCLEOTIDE SEQUENCE [LARGE SCALE GENOMIC DNA]</scope>
    <source>
        <strain evidence="2 3">DSM 14045</strain>
    </source>
</reference>
<evidence type="ECO:0008006" key="4">
    <source>
        <dbReference type="Google" id="ProtNLM"/>
    </source>
</evidence>
<evidence type="ECO:0000256" key="1">
    <source>
        <dbReference type="SAM" id="Coils"/>
    </source>
</evidence>
<evidence type="ECO:0000313" key="2">
    <source>
        <dbReference type="EMBL" id="SDY27102.1"/>
    </source>
</evidence>
<dbReference type="AlphaFoldDB" id="A0A1H3IHH3"/>
<dbReference type="STRING" id="1122142.SAMN02910414_01158"/>
<gene>
    <name evidence="2" type="ORF">SAMN02910414_01158</name>
</gene>
<proteinExistence type="predicted"/>
<accession>A0A1H3IHH3</accession>
<organism evidence="2 3">
    <name type="scientific">Lachnobacterium bovis DSM 14045</name>
    <dbReference type="NCBI Taxonomy" id="1122142"/>
    <lineage>
        <taxon>Bacteria</taxon>
        <taxon>Bacillati</taxon>
        <taxon>Bacillota</taxon>
        <taxon>Clostridia</taxon>
        <taxon>Lachnospirales</taxon>
        <taxon>Lachnospiraceae</taxon>
        <taxon>Lachnobacterium</taxon>
    </lineage>
</organism>
<protein>
    <recommendedName>
        <fullName evidence="4">DUF4317 family protein</fullName>
    </recommendedName>
</protein>
<dbReference type="Pfam" id="PF14199">
    <property type="entry name" value="DUF4317"/>
    <property type="match status" value="1"/>
</dbReference>
<keyword evidence="1" id="KW-0175">Coiled coil</keyword>
<name>A0A1H3IHH3_9FIRM</name>
<sequence>MNKKEVLELKRRFKQDKVTFTRLCGCYVDANRDKVCKFGSKFLNLEDEEFHKYLEIANKCLSGKVANNLLNLEFPLIEEEVGGRQQILMALRDSNLENEELLDSFYDHVIDSYDYAGNYLILLFNDAYDVMTKTRDNIDLDESEEVYRYILVAICPVNLSKAALGYKENENRIGSRDRDWVVGMPDSAFLFPAFNDRSTDIHSTLFYTKNTKEPHTEFIQNGLGCNPIKTATEQKIAFHSIVRNVLGPEEESTDETLLNIQQTINDMIEDYDLIHEDEEDKLVLNKENVEKALLDSNVALEQTDRILKSVEETFGEDVPVAEHLIEKNALEKNAIKLEKIGLEDQVGELTLQLEEKNSKIQEQEEELSEKNIELTEKIVELSQKTQELESFEEEKKSYDVVLHVKPQKASQITSQKINGKKCIVIPMEENENATINGVSVNK</sequence>
<dbReference type="InterPro" id="IPR025466">
    <property type="entry name" value="DUF4317"/>
</dbReference>
<feature type="coiled-coil region" evidence="1">
    <location>
        <begin position="320"/>
        <end position="394"/>
    </location>
</feature>
<keyword evidence="3" id="KW-1185">Reference proteome</keyword>
<dbReference type="OrthoDB" id="1642058at2"/>
<evidence type="ECO:0000313" key="3">
    <source>
        <dbReference type="Proteomes" id="UP000183918"/>
    </source>
</evidence>
<dbReference type="eggNOG" id="ENOG502Z7TS">
    <property type="taxonomic scope" value="Bacteria"/>
</dbReference>
<dbReference type="Proteomes" id="UP000183918">
    <property type="component" value="Unassembled WGS sequence"/>
</dbReference>